<name>A0A425BXR2_9STRA</name>
<dbReference type="CDD" id="cd05271">
    <property type="entry name" value="NDUFA9_like_SDR_a"/>
    <property type="match status" value="1"/>
</dbReference>
<evidence type="ECO:0000256" key="1">
    <source>
        <dbReference type="ARBA" id="ARBA00004173"/>
    </source>
</evidence>
<protein>
    <recommendedName>
        <fullName evidence="10">NAD-dependent epimerase/dehydratase domain-containing protein</fullName>
    </recommendedName>
</protein>
<keyword evidence="6" id="KW-0496">Mitochondrion</keyword>
<evidence type="ECO:0000313" key="12">
    <source>
        <dbReference type="Proteomes" id="UP000286097"/>
    </source>
</evidence>
<dbReference type="InterPro" id="IPR036291">
    <property type="entry name" value="NAD(P)-bd_dom_sf"/>
</dbReference>
<comment type="subcellular location">
    <subcellularLocation>
        <location evidence="2">Membrane</location>
    </subcellularLocation>
    <subcellularLocation>
        <location evidence="1">Mitochondrion</location>
    </subcellularLocation>
</comment>
<evidence type="ECO:0000259" key="10">
    <source>
        <dbReference type="Pfam" id="PF01370"/>
    </source>
</evidence>
<proteinExistence type="predicted"/>
<feature type="coiled-coil region" evidence="8">
    <location>
        <begin position="503"/>
        <end position="563"/>
    </location>
</feature>
<evidence type="ECO:0000313" key="11">
    <source>
        <dbReference type="EMBL" id="RQM09564.1"/>
    </source>
</evidence>
<keyword evidence="7 9" id="KW-0472">Membrane</keyword>
<dbReference type="PANTHER" id="PTHR12126">
    <property type="entry name" value="NADH-UBIQUINONE OXIDOREDUCTASE 39 KDA SUBUNIT-RELATED"/>
    <property type="match status" value="1"/>
</dbReference>
<dbReference type="SUPFAM" id="SSF51735">
    <property type="entry name" value="NAD(P)-binding Rossmann-fold domains"/>
    <property type="match status" value="1"/>
</dbReference>
<keyword evidence="4 9" id="KW-1133">Transmembrane helix</keyword>
<evidence type="ECO:0000256" key="8">
    <source>
        <dbReference type="SAM" id="Coils"/>
    </source>
</evidence>
<dbReference type="Gene3D" id="3.40.50.720">
    <property type="entry name" value="NAD(P)-binding Rossmann-like Domain"/>
    <property type="match status" value="1"/>
</dbReference>
<dbReference type="GO" id="GO:0016020">
    <property type="term" value="C:membrane"/>
    <property type="evidence" value="ECO:0007669"/>
    <property type="project" value="UniProtKB-SubCell"/>
</dbReference>
<dbReference type="InterPro" id="IPR024461">
    <property type="entry name" value="CCDC90-like"/>
</dbReference>
<feature type="domain" description="NAD-dependent epimerase/dehydratase" evidence="10">
    <location>
        <begin position="27"/>
        <end position="233"/>
    </location>
</feature>
<evidence type="ECO:0000256" key="5">
    <source>
        <dbReference type="ARBA" id="ARBA00023054"/>
    </source>
</evidence>
<evidence type="ECO:0000256" key="6">
    <source>
        <dbReference type="ARBA" id="ARBA00023128"/>
    </source>
</evidence>
<evidence type="ECO:0000256" key="2">
    <source>
        <dbReference type="ARBA" id="ARBA00004370"/>
    </source>
</evidence>
<keyword evidence="5 8" id="KW-0175">Coiled coil</keyword>
<dbReference type="Proteomes" id="UP000286097">
    <property type="component" value="Unassembled WGS sequence"/>
</dbReference>
<dbReference type="Pfam" id="PF01370">
    <property type="entry name" value="Epimerase"/>
    <property type="match status" value="1"/>
</dbReference>
<dbReference type="Gene3D" id="1.20.5.340">
    <property type="match status" value="1"/>
</dbReference>
<dbReference type="AlphaFoldDB" id="A0A425BXR2"/>
<dbReference type="InterPro" id="IPR051207">
    <property type="entry name" value="ComplexI_NDUFA9_subunit"/>
</dbReference>
<dbReference type="Pfam" id="PF07798">
    <property type="entry name" value="CCDC90-like"/>
    <property type="match status" value="1"/>
</dbReference>
<keyword evidence="3 9" id="KW-0812">Transmembrane</keyword>
<sequence length="587" mass="65909">MSALSPVAKAALRHPVGRVRGDGITATVFGATGFLGRYVCSHLGIHGNGYVVPYRGDESEVSHLRVSADLGNVAQQPFHPRDRASIVEAVAGSDIVINLIGKHYQTKHLLPWWINYTYDDVHVDVARTIAEVAKEAGVPRMVHVSSLLAQPNSPSVWAASKFRGEVAVRKAFPEANIVRPSNMFGPEDRLLVWIGNRLNYGGVPVVDNGDAVIQPVFVNDVAKAIYHITQDDTIQGKTFELVGDEEFTYKELADYVFDVTKRNSRLINLPLPVAQAIGYFCEQFPDPKFTRDWATRLSMNEVKTSDLPGLRELDVEPTKLEKEAPNFLLKFNAAFVPRFRLRSQHFEGFVDVPIGQRTYGITGFSRIGTNQKVARTRSTFQITSPRSFTTSSDEMPLQFDTHHVVKSLQDKGFTVDQSEAILYVMKDAMADSLQAQSRIVRCRQDSSCNTGYALMWFSTLATKSEHVELKAELSERVFNSTLKFGALPTFSDDCLDIAQRHSRELLERDFNTLKQDIRVLEKIDFDKIRMEIAELEKKFLLQKQAEDETLNELRLSMEKVEKRMLQYAVGFAGTIMAVGAALTRLVL</sequence>
<gene>
    <name evidence="11" type="ORF">DD237_003258</name>
</gene>
<dbReference type="GO" id="GO:0005739">
    <property type="term" value="C:mitochondrion"/>
    <property type="evidence" value="ECO:0007669"/>
    <property type="project" value="UniProtKB-SubCell"/>
</dbReference>
<reference evidence="11 12" key="1">
    <citation type="submission" date="2018-06" db="EMBL/GenBank/DDBJ databases">
        <title>Comparative genomics of downy mildews reveals potential adaptations to biotrophy.</title>
        <authorList>
            <person name="Fletcher K."/>
            <person name="Klosterman S.J."/>
            <person name="Derevnina L."/>
            <person name="Martin F."/>
            <person name="Koike S."/>
            <person name="Reyes Chin-Wo S."/>
            <person name="Mou B."/>
            <person name="Michelmore R."/>
        </authorList>
    </citation>
    <scope>NUCLEOTIDE SEQUENCE [LARGE SCALE GENOMIC DNA]</scope>
    <source>
        <strain evidence="11 12">R13</strain>
    </source>
</reference>
<evidence type="ECO:0000256" key="7">
    <source>
        <dbReference type="ARBA" id="ARBA00023136"/>
    </source>
</evidence>
<accession>A0A425BXR2</accession>
<dbReference type="EMBL" id="QKXF01000687">
    <property type="protein sequence ID" value="RQM09564.1"/>
    <property type="molecule type" value="Genomic_DNA"/>
</dbReference>
<dbReference type="InterPro" id="IPR001509">
    <property type="entry name" value="Epimerase_deHydtase"/>
</dbReference>
<evidence type="ECO:0000256" key="4">
    <source>
        <dbReference type="ARBA" id="ARBA00022989"/>
    </source>
</evidence>
<feature type="transmembrane region" description="Helical" evidence="9">
    <location>
        <begin position="564"/>
        <end position="586"/>
    </location>
</feature>
<comment type="caution">
    <text evidence="11">The sequence shown here is derived from an EMBL/GenBank/DDBJ whole genome shotgun (WGS) entry which is preliminary data.</text>
</comment>
<dbReference type="GO" id="GO:0044877">
    <property type="term" value="F:protein-containing complex binding"/>
    <property type="evidence" value="ECO:0007669"/>
    <property type="project" value="TreeGrafter"/>
</dbReference>
<dbReference type="PANTHER" id="PTHR12126:SF11">
    <property type="entry name" value="NADH DEHYDROGENASE [UBIQUINONE] 1 ALPHA SUBCOMPLEX SUBUNIT 9, MITOCHONDRIAL"/>
    <property type="match status" value="1"/>
</dbReference>
<dbReference type="VEuPathDB" id="FungiDB:DD237_003258"/>
<dbReference type="FunFam" id="3.40.50.720:FF:000650">
    <property type="entry name" value="NADH dehydrogenase 1 alpha subcomplex subunit 9"/>
    <property type="match status" value="1"/>
</dbReference>
<evidence type="ECO:0000256" key="3">
    <source>
        <dbReference type="ARBA" id="ARBA00022692"/>
    </source>
</evidence>
<organism evidence="11 12">
    <name type="scientific">Peronospora effusa</name>
    <dbReference type="NCBI Taxonomy" id="542832"/>
    <lineage>
        <taxon>Eukaryota</taxon>
        <taxon>Sar</taxon>
        <taxon>Stramenopiles</taxon>
        <taxon>Oomycota</taxon>
        <taxon>Peronosporomycetes</taxon>
        <taxon>Peronosporales</taxon>
        <taxon>Peronosporaceae</taxon>
        <taxon>Peronospora</taxon>
    </lineage>
</organism>
<evidence type="ECO:0000256" key="9">
    <source>
        <dbReference type="SAM" id="Phobius"/>
    </source>
</evidence>